<dbReference type="InterPro" id="IPR032466">
    <property type="entry name" value="Metal_Hydrolase"/>
</dbReference>
<dbReference type="PANTHER" id="PTHR22642">
    <property type="entry name" value="IMIDAZOLONEPROPIONASE"/>
    <property type="match status" value="1"/>
</dbReference>
<comment type="caution">
    <text evidence="2">The sequence shown here is derived from an EMBL/GenBank/DDBJ whole genome shotgun (WGS) entry which is preliminary data.</text>
</comment>
<proteinExistence type="predicted"/>
<dbReference type="Pfam" id="PF07969">
    <property type="entry name" value="Amidohydro_3"/>
    <property type="match status" value="1"/>
</dbReference>
<dbReference type="EMBL" id="JAGGKS010000003">
    <property type="protein sequence ID" value="MBP1925448.1"/>
    <property type="molecule type" value="Genomic_DNA"/>
</dbReference>
<dbReference type="Gene3D" id="2.30.40.10">
    <property type="entry name" value="Urease, subunit C, domain 1"/>
    <property type="match status" value="1"/>
</dbReference>
<dbReference type="SUPFAM" id="SSF51338">
    <property type="entry name" value="Composite domain of metallo-dependent hydrolases"/>
    <property type="match status" value="1"/>
</dbReference>
<reference evidence="2 3" key="1">
    <citation type="submission" date="2021-03" db="EMBL/GenBank/DDBJ databases">
        <title>Genomic Encyclopedia of Type Strains, Phase IV (KMG-IV): sequencing the most valuable type-strain genomes for metagenomic binning, comparative biology and taxonomic classification.</title>
        <authorList>
            <person name="Goeker M."/>
        </authorList>
    </citation>
    <scope>NUCLEOTIDE SEQUENCE [LARGE SCALE GENOMIC DNA]</scope>
    <source>
        <strain evidence="2 3">DSM 24004</strain>
    </source>
</reference>
<feature type="domain" description="Amidohydrolase 3" evidence="1">
    <location>
        <begin position="53"/>
        <end position="512"/>
    </location>
</feature>
<gene>
    <name evidence="2" type="ORF">J2Z76_001307</name>
</gene>
<keyword evidence="3" id="KW-1185">Reference proteome</keyword>
<accession>A0ABS4GCM6</accession>
<evidence type="ECO:0000313" key="2">
    <source>
        <dbReference type="EMBL" id="MBP1925448.1"/>
    </source>
</evidence>
<dbReference type="InterPro" id="IPR013108">
    <property type="entry name" value="Amidohydro_3"/>
</dbReference>
<name>A0ABS4GCM6_9FIRM</name>
<dbReference type="Proteomes" id="UP001519342">
    <property type="component" value="Unassembled WGS sequence"/>
</dbReference>
<dbReference type="RefSeq" id="WP_209511182.1">
    <property type="nucleotide sequence ID" value="NZ_JAGGKS010000003.1"/>
</dbReference>
<protein>
    <submittedName>
        <fullName evidence="2">Amidohydrolase YtcJ</fullName>
    </submittedName>
</protein>
<dbReference type="InterPro" id="IPR011059">
    <property type="entry name" value="Metal-dep_hydrolase_composite"/>
</dbReference>
<dbReference type="PANTHER" id="PTHR22642:SF22">
    <property type="entry name" value="EXOENZYMES REGULATORY PROTEIN AEPA"/>
    <property type="match status" value="1"/>
</dbReference>
<dbReference type="InterPro" id="IPR033932">
    <property type="entry name" value="YtcJ-like"/>
</dbReference>
<dbReference type="Gene3D" id="3.10.310.70">
    <property type="match status" value="1"/>
</dbReference>
<evidence type="ECO:0000313" key="3">
    <source>
        <dbReference type="Proteomes" id="UP001519342"/>
    </source>
</evidence>
<dbReference type="CDD" id="cd01300">
    <property type="entry name" value="YtcJ_like"/>
    <property type="match status" value="1"/>
</dbReference>
<sequence>MEKKDISIIFYNSKIYTMENEIFNWIAIKDGKIYKTGYENEYVSLLKRSKMSIDLHNKIIIPGFYDCHVHLVQTGISMILGVDLSNETNISDVLEKIKNKADNTEEGQLIQGIHYNISNIKENRFPTRKELDKIAPENPVWINSIEFHTSALNSVALLQMNMPYDIEGVPRDENNIPLGILTGKASAFVKNRISNKFDDKLRGKAVKRALDVAKSKGVTTLHAMEGGYKFSKLDAEYVKNNKNKFEQDIILYYQSIDINNAIENNLKRLGGDVFIDGSFASKTAAIKKPYKKDNNNYGNLYYSQNELNNFAAEAQKNNIQITLHAIGDRAIDQVLTAYEYAAETVGGINLRNRIEHFELASDEHITRCKNLNIIPSMQPVFEYVWGGKGGLYEKSLSKSYYSNSNRFRKIIDEGVMIIGGSDSDVCEINPILGIYSAVNHPKQKSSISTFEAVQMYTSNAAYASNEENVKGTIKNGKIADLVVLDKDIFEINKEDIKDVNVWMTIKEGNIIYSCDEYCSSEVMDVE</sequence>
<evidence type="ECO:0000259" key="1">
    <source>
        <dbReference type="Pfam" id="PF07969"/>
    </source>
</evidence>
<organism evidence="2 3">
    <name type="scientific">Sedimentibacter acidaminivorans</name>
    <dbReference type="NCBI Taxonomy" id="913099"/>
    <lineage>
        <taxon>Bacteria</taxon>
        <taxon>Bacillati</taxon>
        <taxon>Bacillota</taxon>
        <taxon>Tissierellia</taxon>
        <taxon>Sedimentibacter</taxon>
    </lineage>
</organism>
<dbReference type="Gene3D" id="3.20.20.140">
    <property type="entry name" value="Metal-dependent hydrolases"/>
    <property type="match status" value="1"/>
</dbReference>
<dbReference type="SUPFAM" id="SSF51556">
    <property type="entry name" value="Metallo-dependent hydrolases"/>
    <property type="match status" value="1"/>
</dbReference>